<protein>
    <submittedName>
        <fullName evidence="2">Uncharacterized protein</fullName>
    </submittedName>
</protein>
<sequence>MIRSIVLLDPSRPASPGPEGAFAQENALVMRPSSSTTTRPPTASTSSKSDGTTRIDMLFALLQDHALRLPTPDQIADPRCRIDVFDTPGE</sequence>
<feature type="compositionally biased region" description="Low complexity" evidence="1">
    <location>
        <begin position="32"/>
        <end position="49"/>
    </location>
</feature>
<keyword evidence="3" id="KW-1185">Reference proteome</keyword>
<name>A0ABS1S8A4_9RHOB</name>
<feature type="region of interest" description="Disordered" evidence="1">
    <location>
        <begin position="1"/>
        <end position="52"/>
    </location>
</feature>
<evidence type="ECO:0000313" key="2">
    <source>
        <dbReference type="EMBL" id="MBL3674957.1"/>
    </source>
</evidence>
<dbReference type="Proteomes" id="UP000644749">
    <property type="component" value="Unassembled WGS sequence"/>
</dbReference>
<dbReference type="EMBL" id="JAESHT010000015">
    <property type="protein sequence ID" value="MBL3674957.1"/>
    <property type="molecule type" value="Genomic_DNA"/>
</dbReference>
<proteinExistence type="predicted"/>
<evidence type="ECO:0000256" key="1">
    <source>
        <dbReference type="SAM" id="MobiDB-lite"/>
    </source>
</evidence>
<dbReference type="RefSeq" id="WP_202380204.1">
    <property type="nucleotide sequence ID" value="NZ_JAESHT010000015.1"/>
</dbReference>
<reference evidence="2 3" key="1">
    <citation type="submission" date="2021-01" db="EMBL/GenBank/DDBJ databases">
        <title>011410 draft genome.</title>
        <authorList>
            <person name="Lang L."/>
        </authorList>
    </citation>
    <scope>NUCLEOTIDE SEQUENCE [LARGE SCALE GENOMIC DNA]</scope>
    <source>
        <strain evidence="2 3">KCTC 42845</strain>
    </source>
</reference>
<evidence type="ECO:0000313" key="3">
    <source>
        <dbReference type="Proteomes" id="UP000644749"/>
    </source>
</evidence>
<organism evidence="2 3">
    <name type="scientific">Paracoccus aerius</name>
    <dbReference type="NCBI Taxonomy" id="1915382"/>
    <lineage>
        <taxon>Bacteria</taxon>
        <taxon>Pseudomonadati</taxon>
        <taxon>Pseudomonadota</taxon>
        <taxon>Alphaproteobacteria</taxon>
        <taxon>Rhodobacterales</taxon>
        <taxon>Paracoccaceae</taxon>
        <taxon>Paracoccus</taxon>
    </lineage>
</organism>
<comment type="caution">
    <text evidence="2">The sequence shown here is derived from an EMBL/GenBank/DDBJ whole genome shotgun (WGS) entry which is preliminary data.</text>
</comment>
<gene>
    <name evidence="2" type="ORF">JL111_15865</name>
</gene>
<accession>A0ABS1S8A4</accession>